<sequence>MQGPPGYQLRTQVDRFAGHPDFAKNSNNGGSLGTAFTHASNKVNERSGAKRHNGPACQAQDPTTWHRR</sequence>
<organism evidence="2 3">
    <name type="scientific">Nesidiocoris tenuis</name>
    <dbReference type="NCBI Taxonomy" id="355587"/>
    <lineage>
        <taxon>Eukaryota</taxon>
        <taxon>Metazoa</taxon>
        <taxon>Ecdysozoa</taxon>
        <taxon>Arthropoda</taxon>
        <taxon>Hexapoda</taxon>
        <taxon>Insecta</taxon>
        <taxon>Pterygota</taxon>
        <taxon>Neoptera</taxon>
        <taxon>Paraneoptera</taxon>
        <taxon>Hemiptera</taxon>
        <taxon>Heteroptera</taxon>
        <taxon>Panheteroptera</taxon>
        <taxon>Cimicomorpha</taxon>
        <taxon>Miridae</taxon>
        <taxon>Dicyphina</taxon>
        <taxon>Nesidiocoris</taxon>
    </lineage>
</organism>
<keyword evidence="3" id="KW-1185">Reference proteome</keyword>
<gene>
    <name evidence="2" type="ORF">NTJ_13288</name>
</gene>
<dbReference type="EMBL" id="AP028919">
    <property type="protein sequence ID" value="BET00472.1"/>
    <property type="molecule type" value="Genomic_DNA"/>
</dbReference>
<feature type="region of interest" description="Disordered" evidence="1">
    <location>
        <begin position="44"/>
        <end position="68"/>
    </location>
</feature>
<evidence type="ECO:0000313" key="3">
    <source>
        <dbReference type="Proteomes" id="UP001307889"/>
    </source>
</evidence>
<proteinExistence type="predicted"/>
<evidence type="ECO:0000313" key="2">
    <source>
        <dbReference type="EMBL" id="BET00472.1"/>
    </source>
</evidence>
<accession>A0ABN7BBH1</accession>
<protein>
    <submittedName>
        <fullName evidence="2">Uncharacterized protein</fullName>
    </submittedName>
</protein>
<name>A0ABN7BBH1_9HEMI</name>
<evidence type="ECO:0000256" key="1">
    <source>
        <dbReference type="SAM" id="MobiDB-lite"/>
    </source>
</evidence>
<reference evidence="2 3" key="1">
    <citation type="submission" date="2023-09" db="EMBL/GenBank/DDBJ databases">
        <title>Nesidiocoris tenuis whole genome shotgun sequence.</title>
        <authorList>
            <person name="Shibata T."/>
            <person name="Shimoda M."/>
            <person name="Kobayashi T."/>
            <person name="Uehara T."/>
        </authorList>
    </citation>
    <scope>NUCLEOTIDE SEQUENCE [LARGE SCALE GENOMIC DNA]</scope>
    <source>
        <strain evidence="2 3">Japan</strain>
    </source>
</reference>
<dbReference type="Proteomes" id="UP001307889">
    <property type="component" value="Chromosome 11"/>
</dbReference>